<feature type="domain" description="Lumazine-binding" evidence="11">
    <location>
        <begin position="1"/>
        <end position="97"/>
    </location>
</feature>
<evidence type="ECO:0000256" key="4">
    <source>
        <dbReference type="ARBA" id="ARBA00012827"/>
    </source>
</evidence>
<protein>
    <recommendedName>
        <fullName evidence="5 9">Riboflavin synthase</fullName>
        <ecNumber evidence="4 9">2.5.1.9</ecNumber>
    </recommendedName>
</protein>
<keyword evidence="7" id="KW-0808">Transferase</keyword>
<dbReference type="GO" id="GO:0004746">
    <property type="term" value="F:riboflavin synthase activity"/>
    <property type="evidence" value="ECO:0007669"/>
    <property type="project" value="UniProtKB-UniRule"/>
</dbReference>
<keyword evidence="8" id="KW-0677">Repeat</keyword>
<dbReference type="PROSITE" id="PS51177">
    <property type="entry name" value="LUMAZINE_BIND"/>
    <property type="match status" value="2"/>
</dbReference>
<dbReference type="Proteomes" id="UP000199594">
    <property type="component" value="Unassembled WGS sequence"/>
</dbReference>
<dbReference type="GO" id="GO:0005829">
    <property type="term" value="C:cytosol"/>
    <property type="evidence" value="ECO:0007669"/>
    <property type="project" value="TreeGrafter"/>
</dbReference>
<feature type="domain" description="Lumazine-binding" evidence="11">
    <location>
        <begin position="98"/>
        <end position="200"/>
    </location>
</feature>
<dbReference type="NCBIfam" id="TIGR00187">
    <property type="entry name" value="ribE"/>
    <property type="match status" value="1"/>
</dbReference>
<keyword evidence="6" id="KW-0686">Riboflavin biosynthesis</keyword>
<dbReference type="OrthoDB" id="9788537at2"/>
<evidence type="ECO:0000313" key="13">
    <source>
        <dbReference type="Proteomes" id="UP000199594"/>
    </source>
</evidence>
<evidence type="ECO:0000313" key="12">
    <source>
        <dbReference type="EMBL" id="SFT86197.1"/>
    </source>
</evidence>
<evidence type="ECO:0000256" key="2">
    <source>
        <dbReference type="ARBA" id="ARBA00002803"/>
    </source>
</evidence>
<gene>
    <name evidence="12" type="ORF">SAMN04487956_12622</name>
</gene>
<comment type="pathway">
    <text evidence="3">Cofactor biosynthesis; riboflavin biosynthesis; riboflavin from 2-hydroxy-3-oxobutyl phosphate and 5-amino-6-(D-ribitylamino)uracil: step 2/2.</text>
</comment>
<dbReference type="RefSeq" id="WP_089850573.1">
    <property type="nucleotide sequence ID" value="NZ_FPAQ01000026.1"/>
</dbReference>
<dbReference type="FunFam" id="2.40.30.20:FF:000003">
    <property type="entry name" value="Riboflavin synthase, alpha subunit"/>
    <property type="match status" value="1"/>
</dbReference>
<dbReference type="Gene3D" id="2.40.30.20">
    <property type="match status" value="2"/>
</dbReference>
<evidence type="ECO:0000256" key="6">
    <source>
        <dbReference type="ARBA" id="ARBA00022619"/>
    </source>
</evidence>
<dbReference type="NCBIfam" id="NF009566">
    <property type="entry name" value="PRK13020.1"/>
    <property type="match status" value="1"/>
</dbReference>
<evidence type="ECO:0000256" key="1">
    <source>
        <dbReference type="ARBA" id="ARBA00000968"/>
    </source>
</evidence>
<proteinExistence type="predicted"/>
<dbReference type="InterPro" id="IPR026017">
    <property type="entry name" value="Lumazine-bd_dom"/>
</dbReference>
<evidence type="ECO:0000256" key="8">
    <source>
        <dbReference type="ARBA" id="ARBA00022737"/>
    </source>
</evidence>
<evidence type="ECO:0000259" key="11">
    <source>
        <dbReference type="PROSITE" id="PS51177"/>
    </source>
</evidence>
<dbReference type="PIRSF" id="PIRSF000498">
    <property type="entry name" value="Riboflavin_syn_A"/>
    <property type="match status" value="1"/>
</dbReference>
<evidence type="ECO:0000256" key="9">
    <source>
        <dbReference type="NCBIfam" id="TIGR00187"/>
    </source>
</evidence>
<accession>A0A1I7BGD7</accession>
<feature type="repeat" description="Lumazine-binding" evidence="10">
    <location>
        <begin position="1"/>
        <end position="97"/>
    </location>
</feature>
<organism evidence="12 13">
    <name type="scientific">Halomonas saccharevitans</name>
    <dbReference type="NCBI Taxonomy" id="416872"/>
    <lineage>
        <taxon>Bacteria</taxon>
        <taxon>Pseudomonadati</taxon>
        <taxon>Pseudomonadota</taxon>
        <taxon>Gammaproteobacteria</taxon>
        <taxon>Oceanospirillales</taxon>
        <taxon>Halomonadaceae</taxon>
        <taxon>Halomonas</taxon>
    </lineage>
</organism>
<dbReference type="InterPro" id="IPR017938">
    <property type="entry name" value="Riboflavin_synthase-like_b-brl"/>
</dbReference>
<dbReference type="InterPro" id="IPR023366">
    <property type="entry name" value="ATP_synth_asu-like_sf"/>
</dbReference>
<name>A0A1I7BGD7_9GAMM</name>
<feature type="repeat" description="Lumazine-binding" evidence="10">
    <location>
        <begin position="98"/>
        <end position="200"/>
    </location>
</feature>
<dbReference type="EMBL" id="FPAQ01000026">
    <property type="protein sequence ID" value="SFT86197.1"/>
    <property type="molecule type" value="Genomic_DNA"/>
</dbReference>
<evidence type="ECO:0000256" key="5">
    <source>
        <dbReference type="ARBA" id="ARBA00013950"/>
    </source>
</evidence>
<dbReference type="Pfam" id="PF00677">
    <property type="entry name" value="Lum_binding"/>
    <property type="match status" value="2"/>
</dbReference>
<dbReference type="EC" id="2.5.1.9" evidence="4 9"/>
<reference evidence="12 13" key="1">
    <citation type="submission" date="2016-10" db="EMBL/GenBank/DDBJ databases">
        <authorList>
            <person name="de Groot N.N."/>
        </authorList>
    </citation>
    <scope>NUCLEOTIDE SEQUENCE [LARGE SCALE GENOMIC DNA]</scope>
    <source>
        <strain evidence="12 13">CGMCC 1.6493</strain>
    </source>
</reference>
<dbReference type="PANTHER" id="PTHR21098">
    <property type="entry name" value="RIBOFLAVIN SYNTHASE ALPHA CHAIN"/>
    <property type="match status" value="1"/>
</dbReference>
<dbReference type="PANTHER" id="PTHR21098:SF0">
    <property type="entry name" value="RIBOFLAVIN SYNTHASE"/>
    <property type="match status" value="1"/>
</dbReference>
<dbReference type="NCBIfam" id="NF006767">
    <property type="entry name" value="PRK09289.1"/>
    <property type="match status" value="1"/>
</dbReference>
<dbReference type="AlphaFoldDB" id="A0A1I7BGD7"/>
<evidence type="ECO:0000256" key="7">
    <source>
        <dbReference type="ARBA" id="ARBA00022679"/>
    </source>
</evidence>
<evidence type="ECO:0000256" key="3">
    <source>
        <dbReference type="ARBA" id="ARBA00004887"/>
    </source>
</evidence>
<comment type="catalytic activity">
    <reaction evidence="1">
        <text>2 6,7-dimethyl-8-(1-D-ribityl)lumazine + H(+) = 5-amino-6-(D-ribitylamino)uracil + riboflavin</text>
        <dbReference type="Rhea" id="RHEA:20772"/>
        <dbReference type="ChEBI" id="CHEBI:15378"/>
        <dbReference type="ChEBI" id="CHEBI:15934"/>
        <dbReference type="ChEBI" id="CHEBI:57986"/>
        <dbReference type="ChEBI" id="CHEBI:58201"/>
        <dbReference type="EC" id="2.5.1.9"/>
    </reaction>
</comment>
<comment type="function">
    <text evidence="2">Catalyzes the dismutation of two molecules of 6,7-dimethyl-8-ribityllumazine, resulting in the formation of riboflavin and 5-amino-6-(D-ribitylamino)uracil.</text>
</comment>
<dbReference type="GO" id="GO:0009231">
    <property type="term" value="P:riboflavin biosynthetic process"/>
    <property type="evidence" value="ECO:0007669"/>
    <property type="project" value="UniProtKB-KW"/>
</dbReference>
<sequence length="209" mass="22440">MFTGIVQGTAEVVAIQEAEAFRTHVLALPAPLNEGLSLGASVAHNGVCLTVTAIDGERVSFDLMRETLRVTNLGALKEGGRVNIERAARFGDEIGGHAMSGHIMGMAELVELDEAPNNRRLWFEVPAALGRFLFDKGYIGVDGISLTIGATRRASAEHGPRFCVDLIPETLARTILVDRAPGDVVNIEIDPQTQAIVETVERVLESRGV</sequence>
<evidence type="ECO:0000256" key="10">
    <source>
        <dbReference type="PROSITE-ProRule" id="PRU00524"/>
    </source>
</evidence>
<dbReference type="SUPFAM" id="SSF63380">
    <property type="entry name" value="Riboflavin synthase domain-like"/>
    <property type="match status" value="2"/>
</dbReference>
<dbReference type="InterPro" id="IPR001783">
    <property type="entry name" value="Lumazine-bd"/>
</dbReference>
<dbReference type="CDD" id="cd00402">
    <property type="entry name" value="Riboflavin_synthase_like"/>
    <property type="match status" value="1"/>
</dbReference>